<dbReference type="EMBL" id="MNCJ02000320">
    <property type="protein sequence ID" value="KAF5804832.1"/>
    <property type="molecule type" value="Genomic_DNA"/>
</dbReference>
<evidence type="ECO:0000313" key="2">
    <source>
        <dbReference type="Proteomes" id="UP000215914"/>
    </source>
</evidence>
<organism evidence="1 2">
    <name type="scientific">Helianthus annuus</name>
    <name type="common">Common sunflower</name>
    <dbReference type="NCBI Taxonomy" id="4232"/>
    <lineage>
        <taxon>Eukaryota</taxon>
        <taxon>Viridiplantae</taxon>
        <taxon>Streptophyta</taxon>
        <taxon>Embryophyta</taxon>
        <taxon>Tracheophyta</taxon>
        <taxon>Spermatophyta</taxon>
        <taxon>Magnoliopsida</taxon>
        <taxon>eudicotyledons</taxon>
        <taxon>Gunneridae</taxon>
        <taxon>Pentapetalae</taxon>
        <taxon>asterids</taxon>
        <taxon>campanulids</taxon>
        <taxon>Asterales</taxon>
        <taxon>Asteraceae</taxon>
        <taxon>Asteroideae</taxon>
        <taxon>Heliantheae alliance</taxon>
        <taxon>Heliantheae</taxon>
        <taxon>Helianthus</taxon>
    </lineage>
</organism>
<dbReference type="Proteomes" id="UP000215914">
    <property type="component" value="Unassembled WGS sequence"/>
</dbReference>
<sequence length="85" mass="9679">MLRTDSETSACRGWKMDGYYGYLSSFSTLYLFLDNFNFGLLDFFAVVKFLCDKSFILAANEDEEEDNGGGPSPFCFINKKDVKNI</sequence>
<name>A0A9K3NLD7_HELAN</name>
<protein>
    <submittedName>
        <fullName evidence="1">Uncharacterized protein</fullName>
    </submittedName>
</protein>
<keyword evidence="2" id="KW-1185">Reference proteome</keyword>
<evidence type="ECO:0000313" key="1">
    <source>
        <dbReference type="EMBL" id="KAF5804832.1"/>
    </source>
</evidence>
<gene>
    <name evidence="1" type="ORF">HanXRQr2_Chr05g0201791</name>
</gene>
<reference evidence="1" key="1">
    <citation type="journal article" date="2017" name="Nature">
        <title>The sunflower genome provides insights into oil metabolism, flowering and Asterid evolution.</title>
        <authorList>
            <person name="Badouin H."/>
            <person name="Gouzy J."/>
            <person name="Grassa C.J."/>
            <person name="Murat F."/>
            <person name="Staton S.E."/>
            <person name="Cottret L."/>
            <person name="Lelandais-Briere C."/>
            <person name="Owens G.L."/>
            <person name="Carrere S."/>
            <person name="Mayjonade B."/>
            <person name="Legrand L."/>
            <person name="Gill N."/>
            <person name="Kane N.C."/>
            <person name="Bowers J.E."/>
            <person name="Hubner S."/>
            <person name="Bellec A."/>
            <person name="Berard A."/>
            <person name="Berges H."/>
            <person name="Blanchet N."/>
            <person name="Boniface M.C."/>
            <person name="Brunel D."/>
            <person name="Catrice O."/>
            <person name="Chaidir N."/>
            <person name="Claudel C."/>
            <person name="Donnadieu C."/>
            <person name="Faraut T."/>
            <person name="Fievet G."/>
            <person name="Helmstetter N."/>
            <person name="King M."/>
            <person name="Knapp S.J."/>
            <person name="Lai Z."/>
            <person name="Le Paslier M.C."/>
            <person name="Lippi Y."/>
            <person name="Lorenzon L."/>
            <person name="Mandel J.R."/>
            <person name="Marage G."/>
            <person name="Marchand G."/>
            <person name="Marquand E."/>
            <person name="Bret-Mestries E."/>
            <person name="Morien E."/>
            <person name="Nambeesan S."/>
            <person name="Nguyen T."/>
            <person name="Pegot-Espagnet P."/>
            <person name="Pouilly N."/>
            <person name="Raftis F."/>
            <person name="Sallet E."/>
            <person name="Schiex T."/>
            <person name="Thomas J."/>
            <person name="Vandecasteele C."/>
            <person name="Vares D."/>
            <person name="Vear F."/>
            <person name="Vautrin S."/>
            <person name="Crespi M."/>
            <person name="Mangin B."/>
            <person name="Burke J.M."/>
            <person name="Salse J."/>
            <person name="Munos S."/>
            <person name="Vincourt P."/>
            <person name="Rieseberg L.H."/>
            <person name="Langlade N.B."/>
        </authorList>
    </citation>
    <scope>NUCLEOTIDE SEQUENCE</scope>
    <source>
        <tissue evidence="1">Leaves</tissue>
    </source>
</reference>
<comment type="caution">
    <text evidence="1">The sequence shown here is derived from an EMBL/GenBank/DDBJ whole genome shotgun (WGS) entry which is preliminary data.</text>
</comment>
<reference evidence="1" key="2">
    <citation type="submission" date="2020-06" db="EMBL/GenBank/DDBJ databases">
        <title>Helianthus annuus Genome sequencing and assembly Release 2.</title>
        <authorList>
            <person name="Gouzy J."/>
            <person name="Langlade N."/>
            <person name="Munos S."/>
        </authorList>
    </citation>
    <scope>NUCLEOTIDE SEQUENCE</scope>
    <source>
        <tissue evidence="1">Leaves</tissue>
    </source>
</reference>
<accession>A0A9K3NLD7</accession>
<proteinExistence type="predicted"/>
<dbReference type="AlphaFoldDB" id="A0A9K3NLD7"/>
<dbReference type="Gramene" id="mRNA:HanXRQr2_Chr05g0201791">
    <property type="protein sequence ID" value="mRNA:HanXRQr2_Chr05g0201791"/>
    <property type="gene ID" value="HanXRQr2_Chr05g0201791"/>
</dbReference>